<dbReference type="EMBL" id="JBBKTX010000022">
    <property type="protein sequence ID" value="MFK4753970.1"/>
    <property type="molecule type" value="Genomic_DNA"/>
</dbReference>
<dbReference type="Proteomes" id="UP001620597">
    <property type="component" value="Unassembled WGS sequence"/>
</dbReference>
<dbReference type="PANTHER" id="PTHR30606">
    <property type="entry name" value="LIPID A BIOSYNTHESIS LAUROYL ACYLTRANSFERASE"/>
    <property type="match status" value="1"/>
</dbReference>
<keyword evidence="2" id="KW-1003">Cell membrane</keyword>
<evidence type="ECO:0000256" key="1">
    <source>
        <dbReference type="ARBA" id="ARBA00004533"/>
    </source>
</evidence>
<dbReference type="CDD" id="cd07984">
    <property type="entry name" value="LPLAT_LABLAT-like"/>
    <property type="match status" value="1"/>
</dbReference>
<sequence length="331" mass="37806">MKQQPPSDPPSNKSQHWSDVTEKGSSLGMTLLLWFYRYLGQPAFSVVAFFVIGWFYLSARVQRQAAQNFQHRVAQHRLRLGMPEWQPRPFRQFLAFGFSALDKISAWAGDIHVNDVDFRNFQTMQQAVGSGQGGIILISHHGNMEICRAIGQQIPTLKINAVVHTRNAVKFNQLLQKVAPDAGLNLIEVTSFGPETAVMMLDKIERGEFIVIVADRTSVQHRERSLTADFLGAPAYLPEGPFILASILKCPVYFMACLRGDDNRFLVDFTPYTKRLLLDRKHRQQALANAAQDYAHWLEGLALRFPTQWFNFFDFWEKPRPSRDKNPSKTP</sequence>
<dbReference type="PANTHER" id="PTHR30606:SF9">
    <property type="entry name" value="LIPID A BIOSYNTHESIS LAUROYLTRANSFERASE"/>
    <property type="match status" value="1"/>
</dbReference>
<evidence type="ECO:0000256" key="6">
    <source>
        <dbReference type="ARBA" id="ARBA00023315"/>
    </source>
</evidence>
<dbReference type="RefSeq" id="WP_416206942.1">
    <property type="nucleotide sequence ID" value="NZ_JBBKTX010000022.1"/>
</dbReference>
<dbReference type="Pfam" id="PF03279">
    <property type="entry name" value="Lip_A_acyltrans"/>
    <property type="match status" value="1"/>
</dbReference>
<accession>A0ABW8NN04</accession>
<evidence type="ECO:0000256" key="3">
    <source>
        <dbReference type="ARBA" id="ARBA00022519"/>
    </source>
</evidence>
<evidence type="ECO:0000313" key="8">
    <source>
        <dbReference type="EMBL" id="MFK4753970.1"/>
    </source>
</evidence>
<evidence type="ECO:0000256" key="7">
    <source>
        <dbReference type="SAM" id="Phobius"/>
    </source>
</evidence>
<keyword evidence="5 7" id="KW-0472">Membrane</keyword>
<evidence type="ECO:0008006" key="10">
    <source>
        <dbReference type="Google" id="ProtNLM"/>
    </source>
</evidence>
<feature type="transmembrane region" description="Helical" evidence="7">
    <location>
        <begin position="35"/>
        <end position="57"/>
    </location>
</feature>
<keyword evidence="7" id="KW-1133">Transmembrane helix</keyword>
<organism evidence="8 9">
    <name type="scientific">Oceanobacter antarcticus</name>
    <dbReference type="NCBI Taxonomy" id="3133425"/>
    <lineage>
        <taxon>Bacteria</taxon>
        <taxon>Pseudomonadati</taxon>
        <taxon>Pseudomonadota</taxon>
        <taxon>Gammaproteobacteria</taxon>
        <taxon>Oceanospirillales</taxon>
        <taxon>Oceanospirillaceae</taxon>
        <taxon>Oceanobacter</taxon>
    </lineage>
</organism>
<keyword evidence="3" id="KW-0997">Cell inner membrane</keyword>
<keyword evidence="7" id="KW-0812">Transmembrane</keyword>
<evidence type="ECO:0000313" key="9">
    <source>
        <dbReference type="Proteomes" id="UP001620597"/>
    </source>
</evidence>
<protein>
    <recommendedName>
        <fullName evidence="10">Acyltransferase</fullName>
    </recommendedName>
</protein>
<keyword evidence="4" id="KW-0808">Transferase</keyword>
<comment type="subcellular location">
    <subcellularLocation>
        <location evidence="1">Cell inner membrane</location>
    </subcellularLocation>
</comment>
<evidence type="ECO:0000256" key="5">
    <source>
        <dbReference type="ARBA" id="ARBA00023136"/>
    </source>
</evidence>
<comment type="caution">
    <text evidence="8">The sequence shown here is derived from an EMBL/GenBank/DDBJ whole genome shotgun (WGS) entry which is preliminary data.</text>
</comment>
<name>A0ABW8NN04_9GAMM</name>
<reference evidence="8 9" key="1">
    <citation type="submission" date="2024-03" db="EMBL/GenBank/DDBJ databases">
        <title>High-quality draft genome sequence of Oceanobacter sp. wDCs-4.</title>
        <authorList>
            <person name="Dong C."/>
        </authorList>
    </citation>
    <scope>NUCLEOTIDE SEQUENCE [LARGE SCALE GENOMIC DNA]</scope>
    <source>
        <strain evidence="9">wDCs-4</strain>
    </source>
</reference>
<gene>
    <name evidence="8" type="ORF">WG929_16275</name>
</gene>
<keyword evidence="9" id="KW-1185">Reference proteome</keyword>
<proteinExistence type="predicted"/>
<evidence type="ECO:0000256" key="2">
    <source>
        <dbReference type="ARBA" id="ARBA00022475"/>
    </source>
</evidence>
<keyword evidence="6" id="KW-0012">Acyltransferase</keyword>
<evidence type="ECO:0000256" key="4">
    <source>
        <dbReference type="ARBA" id="ARBA00022679"/>
    </source>
</evidence>
<dbReference type="InterPro" id="IPR004960">
    <property type="entry name" value="LipA_acyltrans"/>
</dbReference>